<evidence type="ECO:0000313" key="1">
    <source>
        <dbReference type="EMBL" id="EET87651.1"/>
    </source>
</evidence>
<accession>C6PT16</accession>
<protein>
    <submittedName>
        <fullName evidence="1">Uncharacterized protein</fullName>
    </submittedName>
</protein>
<dbReference type="EMBL" id="ACVI01000026">
    <property type="protein sequence ID" value="EET87651.1"/>
    <property type="molecule type" value="Genomic_DNA"/>
</dbReference>
<proteinExistence type="predicted"/>
<comment type="caution">
    <text evidence="1">The sequence shown here is derived from an EMBL/GenBank/DDBJ whole genome shotgun (WGS) entry which is preliminary data.</text>
</comment>
<evidence type="ECO:0000313" key="2">
    <source>
        <dbReference type="Proteomes" id="UP000004198"/>
    </source>
</evidence>
<name>C6PT16_9CLOT</name>
<dbReference type="Proteomes" id="UP000004198">
    <property type="component" value="Unassembled WGS sequence"/>
</dbReference>
<reference evidence="1 2" key="1">
    <citation type="submission" date="2009-06" db="EMBL/GenBank/DDBJ databases">
        <title>The draft genome of Clostridium carboxidivorans P7.</title>
        <authorList>
            <consortium name="US DOE Joint Genome Institute (JGI-PGF)"/>
            <person name="Lucas S."/>
            <person name="Copeland A."/>
            <person name="Lapidus A."/>
            <person name="Glavina del Rio T."/>
            <person name="Tice H."/>
            <person name="Bruce D."/>
            <person name="Goodwin L."/>
            <person name="Pitluck S."/>
            <person name="Larimer F."/>
            <person name="Land M.L."/>
            <person name="Hauser L."/>
            <person name="Hemme C.L."/>
        </authorList>
    </citation>
    <scope>NUCLEOTIDE SEQUENCE [LARGE SCALE GENOMIC DNA]</scope>
    <source>
        <strain evidence="1 2">P7</strain>
    </source>
</reference>
<dbReference type="AlphaFoldDB" id="C6PT16"/>
<gene>
    <name evidence="1" type="ORF">CcarbDRAFT_1933</name>
</gene>
<keyword evidence="2" id="KW-1185">Reference proteome</keyword>
<organism evidence="1 2">
    <name type="scientific">Clostridium carboxidivorans P7</name>
    <dbReference type="NCBI Taxonomy" id="536227"/>
    <lineage>
        <taxon>Bacteria</taxon>
        <taxon>Bacillati</taxon>
        <taxon>Bacillota</taxon>
        <taxon>Clostridia</taxon>
        <taxon>Eubacteriales</taxon>
        <taxon>Clostridiaceae</taxon>
        <taxon>Clostridium</taxon>
    </lineage>
</organism>
<sequence>MSVKVLQQFIQYATANNVELTVQNLKIFKRTREE</sequence>